<dbReference type="InterPro" id="IPR036396">
    <property type="entry name" value="Cyt_P450_sf"/>
</dbReference>
<feature type="transmembrane region" description="Helical" evidence="8">
    <location>
        <begin position="6"/>
        <end position="24"/>
    </location>
</feature>
<dbReference type="Gene3D" id="1.10.630.10">
    <property type="entry name" value="Cytochrome P450"/>
    <property type="match status" value="1"/>
</dbReference>
<reference evidence="9" key="1">
    <citation type="submission" date="2023-03" db="EMBL/GenBank/DDBJ databases">
        <title>Massive genome expansion in bonnet fungi (Mycena s.s.) driven by repeated elements and novel gene families across ecological guilds.</title>
        <authorList>
            <consortium name="Lawrence Berkeley National Laboratory"/>
            <person name="Harder C.B."/>
            <person name="Miyauchi S."/>
            <person name="Viragh M."/>
            <person name="Kuo A."/>
            <person name="Thoen E."/>
            <person name="Andreopoulos B."/>
            <person name="Lu D."/>
            <person name="Skrede I."/>
            <person name="Drula E."/>
            <person name="Henrissat B."/>
            <person name="Morin E."/>
            <person name="Kohler A."/>
            <person name="Barry K."/>
            <person name="LaButti K."/>
            <person name="Morin E."/>
            <person name="Salamov A."/>
            <person name="Lipzen A."/>
            <person name="Mereny Z."/>
            <person name="Hegedus B."/>
            <person name="Baldrian P."/>
            <person name="Stursova M."/>
            <person name="Weitz H."/>
            <person name="Taylor A."/>
            <person name="Grigoriev I.V."/>
            <person name="Nagy L.G."/>
            <person name="Martin F."/>
            <person name="Kauserud H."/>
        </authorList>
    </citation>
    <scope>NUCLEOTIDE SEQUENCE</scope>
    <source>
        <strain evidence="9">CBHHK200</strain>
    </source>
</reference>
<keyword evidence="4" id="KW-0479">Metal-binding</keyword>
<protein>
    <recommendedName>
        <fullName evidence="11">Cytochrome P450</fullName>
    </recommendedName>
</protein>
<evidence type="ECO:0000313" key="9">
    <source>
        <dbReference type="EMBL" id="KAJ7016901.1"/>
    </source>
</evidence>
<dbReference type="EMBL" id="JARJCM010000453">
    <property type="protein sequence ID" value="KAJ7016901.1"/>
    <property type="molecule type" value="Genomic_DNA"/>
</dbReference>
<dbReference type="GO" id="GO:0004497">
    <property type="term" value="F:monooxygenase activity"/>
    <property type="evidence" value="ECO:0007669"/>
    <property type="project" value="UniProtKB-KW"/>
</dbReference>
<evidence type="ECO:0000256" key="6">
    <source>
        <dbReference type="ARBA" id="ARBA00023004"/>
    </source>
</evidence>
<keyword evidence="6" id="KW-0408">Iron</keyword>
<dbReference type="GO" id="GO:0020037">
    <property type="term" value="F:heme binding"/>
    <property type="evidence" value="ECO:0007669"/>
    <property type="project" value="InterPro"/>
</dbReference>
<evidence type="ECO:0000256" key="2">
    <source>
        <dbReference type="ARBA" id="ARBA00010617"/>
    </source>
</evidence>
<evidence type="ECO:0000256" key="3">
    <source>
        <dbReference type="ARBA" id="ARBA00022617"/>
    </source>
</evidence>
<gene>
    <name evidence="9" type="ORF">C8F04DRAFT_490857</name>
</gene>
<keyword evidence="7" id="KW-0503">Monooxygenase</keyword>
<keyword evidence="10" id="KW-1185">Reference proteome</keyword>
<keyword evidence="5" id="KW-0560">Oxidoreductase</keyword>
<comment type="caution">
    <text evidence="9">The sequence shown here is derived from an EMBL/GenBank/DDBJ whole genome shotgun (WGS) entry which is preliminary data.</text>
</comment>
<dbReference type="PANTHER" id="PTHR46300">
    <property type="entry name" value="P450, PUTATIVE (EUROFUNG)-RELATED-RELATED"/>
    <property type="match status" value="1"/>
</dbReference>
<evidence type="ECO:0000256" key="8">
    <source>
        <dbReference type="SAM" id="Phobius"/>
    </source>
</evidence>
<name>A0AAD6RYF7_9AGAR</name>
<dbReference type="AlphaFoldDB" id="A0AAD6RYF7"/>
<evidence type="ECO:0000256" key="5">
    <source>
        <dbReference type="ARBA" id="ARBA00023002"/>
    </source>
</evidence>
<keyword evidence="3" id="KW-0349">Heme</keyword>
<proteinExistence type="inferred from homology"/>
<accession>A0AAD6RYF7</accession>
<evidence type="ECO:0000256" key="7">
    <source>
        <dbReference type="ARBA" id="ARBA00023033"/>
    </source>
</evidence>
<keyword evidence="8" id="KW-0812">Transmembrane</keyword>
<dbReference type="GO" id="GO:0016705">
    <property type="term" value="F:oxidoreductase activity, acting on paired donors, with incorporation or reduction of molecular oxygen"/>
    <property type="evidence" value="ECO:0007669"/>
    <property type="project" value="InterPro"/>
</dbReference>
<keyword evidence="8" id="KW-0472">Membrane</keyword>
<dbReference type="SUPFAM" id="SSF48264">
    <property type="entry name" value="Cytochrome P450"/>
    <property type="match status" value="1"/>
</dbReference>
<sequence length="71" mass="8165">MSSSSSVIWMTLGLVATLLTSSWLSRRKRLPLPPGPPKLPLVGNLFNFPSKFQWKQYAKWSKEYSAWSLCY</sequence>
<evidence type="ECO:0000256" key="4">
    <source>
        <dbReference type="ARBA" id="ARBA00022723"/>
    </source>
</evidence>
<keyword evidence="8" id="KW-1133">Transmembrane helix</keyword>
<evidence type="ECO:0008006" key="11">
    <source>
        <dbReference type="Google" id="ProtNLM"/>
    </source>
</evidence>
<dbReference type="Proteomes" id="UP001218188">
    <property type="component" value="Unassembled WGS sequence"/>
</dbReference>
<comment type="cofactor">
    <cofactor evidence="1">
        <name>heme</name>
        <dbReference type="ChEBI" id="CHEBI:30413"/>
    </cofactor>
</comment>
<organism evidence="9 10">
    <name type="scientific">Mycena alexandri</name>
    <dbReference type="NCBI Taxonomy" id="1745969"/>
    <lineage>
        <taxon>Eukaryota</taxon>
        <taxon>Fungi</taxon>
        <taxon>Dikarya</taxon>
        <taxon>Basidiomycota</taxon>
        <taxon>Agaricomycotina</taxon>
        <taxon>Agaricomycetes</taxon>
        <taxon>Agaricomycetidae</taxon>
        <taxon>Agaricales</taxon>
        <taxon>Marasmiineae</taxon>
        <taxon>Mycenaceae</taxon>
        <taxon>Mycena</taxon>
    </lineage>
</organism>
<evidence type="ECO:0000313" key="10">
    <source>
        <dbReference type="Proteomes" id="UP001218188"/>
    </source>
</evidence>
<dbReference type="InterPro" id="IPR050364">
    <property type="entry name" value="Cytochrome_P450_fung"/>
</dbReference>
<dbReference type="GO" id="GO:0005506">
    <property type="term" value="F:iron ion binding"/>
    <property type="evidence" value="ECO:0007669"/>
    <property type="project" value="InterPro"/>
</dbReference>
<evidence type="ECO:0000256" key="1">
    <source>
        <dbReference type="ARBA" id="ARBA00001971"/>
    </source>
</evidence>
<comment type="similarity">
    <text evidence="2">Belongs to the cytochrome P450 family.</text>
</comment>